<protein>
    <recommendedName>
        <fullName evidence="1">HTH rpiR-type domain-containing protein</fullName>
    </recommendedName>
</protein>
<dbReference type="SUPFAM" id="SSF53697">
    <property type="entry name" value="SIS domain"/>
    <property type="match status" value="1"/>
</dbReference>
<dbReference type="AlphaFoldDB" id="A0A430AJS7"/>
<dbReference type="Proteomes" id="UP000288669">
    <property type="component" value="Unassembled WGS sequence"/>
</dbReference>
<dbReference type="PROSITE" id="PS51071">
    <property type="entry name" value="HTH_RPIR"/>
    <property type="match status" value="1"/>
</dbReference>
<dbReference type="PANTHER" id="PTHR30514">
    <property type="entry name" value="GLUCOKINASE"/>
    <property type="match status" value="1"/>
</dbReference>
<dbReference type="GO" id="GO:0003700">
    <property type="term" value="F:DNA-binding transcription factor activity"/>
    <property type="evidence" value="ECO:0007669"/>
    <property type="project" value="InterPro"/>
</dbReference>
<dbReference type="InterPro" id="IPR000281">
    <property type="entry name" value="HTH_RpiR"/>
</dbReference>
<sequence length="244" mass="27428">MISLNSIVKNNSSSLTKSDLIICEYLLDYSTVIPNMTLLDLAQKTYSSKSNVLRLLKKLGFSGFTDFKYYLLASDTGINDQPYLNSIFSKLGAIDYDSIIKNFNQIINKSENIYLFATGQDQQIQAKNLGNCLLKLGIISTFIPLNANAELTTNIIDSIQPKDLIVIFSSKGNNDSLKTHFNRFNKSDYRLVSFTAFNNGWIQQKATLAISLEMKQFQDPSLTYQSGMMHLLINILSSKLKIDA</sequence>
<comment type="caution">
    <text evidence="2">The sequence shown here is derived from an EMBL/GenBank/DDBJ whole genome shotgun (WGS) entry which is preliminary data.</text>
</comment>
<proteinExistence type="predicted"/>
<dbReference type="Gene3D" id="1.10.10.10">
    <property type="entry name" value="Winged helix-like DNA-binding domain superfamily/Winged helix DNA-binding domain"/>
    <property type="match status" value="1"/>
</dbReference>
<dbReference type="EMBL" id="NGJZ01000001">
    <property type="protein sequence ID" value="RSU08318.1"/>
    <property type="molecule type" value="Genomic_DNA"/>
</dbReference>
<dbReference type="GO" id="GO:0097367">
    <property type="term" value="F:carbohydrate derivative binding"/>
    <property type="evidence" value="ECO:0007669"/>
    <property type="project" value="InterPro"/>
</dbReference>
<organism evidence="2 3">
    <name type="scientific">Vagococcus entomophilus</name>
    <dbReference type="NCBI Taxonomy" id="1160095"/>
    <lineage>
        <taxon>Bacteria</taxon>
        <taxon>Bacillati</taxon>
        <taxon>Bacillota</taxon>
        <taxon>Bacilli</taxon>
        <taxon>Lactobacillales</taxon>
        <taxon>Enterococcaceae</taxon>
        <taxon>Vagococcus</taxon>
    </lineage>
</organism>
<dbReference type="SUPFAM" id="SSF46689">
    <property type="entry name" value="Homeodomain-like"/>
    <property type="match status" value="1"/>
</dbReference>
<dbReference type="InterPro" id="IPR046348">
    <property type="entry name" value="SIS_dom_sf"/>
</dbReference>
<accession>A0A430AJS7</accession>
<dbReference type="InterPro" id="IPR001347">
    <property type="entry name" value="SIS_dom"/>
</dbReference>
<evidence type="ECO:0000313" key="3">
    <source>
        <dbReference type="Proteomes" id="UP000288669"/>
    </source>
</evidence>
<dbReference type="OrthoDB" id="1648815at2"/>
<feature type="domain" description="HTH rpiR-type" evidence="1">
    <location>
        <begin position="2"/>
        <end position="78"/>
    </location>
</feature>
<dbReference type="RefSeq" id="WP_126822807.1">
    <property type="nucleotide sequence ID" value="NZ_JBHLWU010000001.1"/>
</dbReference>
<dbReference type="Gene3D" id="3.40.50.10490">
    <property type="entry name" value="Glucose-6-phosphate isomerase like protein, domain 1"/>
    <property type="match status" value="1"/>
</dbReference>
<dbReference type="Pfam" id="PF01380">
    <property type="entry name" value="SIS"/>
    <property type="match status" value="1"/>
</dbReference>
<dbReference type="InterPro" id="IPR009057">
    <property type="entry name" value="Homeodomain-like_sf"/>
</dbReference>
<dbReference type="InterPro" id="IPR047640">
    <property type="entry name" value="RpiR-like"/>
</dbReference>
<dbReference type="GO" id="GO:0003677">
    <property type="term" value="F:DNA binding"/>
    <property type="evidence" value="ECO:0007669"/>
    <property type="project" value="InterPro"/>
</dbReference>
<dbReference type="Pfam" id="PF01418">
    <property type="entry name" value="HTH_6"/>
    <property type="match status" value="1"/>
</dbReference>
<dbReference type="InterPro" id="IPR036388">
    <property type="entry name" value="WH-like_DNA-bd_sf"/>
</dbReference>
<evidence type="ECO:0000313" key="2">
    <source>
        <dbReference type="EMBL" id="RSU08318.1"/>
    </source>
</evidence>
<keyword evidence="3" id="KW-1185">Reference proteome</keyword>
<dbReference type="PANTHER" id="PTHR30514:SF10">
    <property type="entry name" value="MURR_RPIR FAMILY TRANSCRIPTIONAL REGULATOR"/>
    <property type="match status" value="1"/>
</dbReference>
<dbReference type="GO" id="GO:1901135">
    <property type="term" value="P:carbohydrate derivative metabolic process"/>
    <property type="evidence" value="ECO:0007669"/>
    <property type="project" value="InterPro"/>
</dbReference>
<evidence type="ECO:0000259" key="1">
    <source>
        <dbReference type="PROSITE" id="PS51071"/>
    </source>
</evidence>
<gene>
    <name evidence="2" type="ORF">CBF30_03500</name>
</gene>
<reference evidence="2 3" key="1">
    <citation type="submission" date="2017-05" db="EMBL/GenBank/DDBJ databases">
        <title>Vagococcus spp. assemblies.</title>
        <authorList>
            <person name="Gulvik C.A."/>
        </authorList>
    </citation>
    <scope>NUCLEOTIDE SEQUENCE [LARGE SCALE GENOMIC DNA]</scope>
    <source>
        <strain evidence="2 3">DSM 24756</strain>
    </source>
</reference>
<name>A0A430AJS7_9ENTE</name>